<dbReference type="EMBL" id="WOCE01000024">
    <property type="protein sequence ID" value="KAE9585944.1"/>
    <property type="molecule type" value="Genomic_DNA"/>
</dbReference>
<proteinExistence type="predicted"/>
<evidence type="ECO:0000313" key="1">
    <source>
        <dbReference type="EMBL" id="KAE9585944.1"/>
    </source>
</evidence>
<name>A0A6A4NEQ1_LUPAL</name>
<gene>
    <name evidence="1" type="ORF">Lalb_Chr24g0396691</name>
</gene>
<evidence type="ECO:0000313" key="2">
    <source>
        <dbReference type="Proteomes" id="UP000447434"/>
    </source>
</evidence>
<protein>
    <submittedName>
        <fullName evidence="1">Uncharacterized protein</fullName>
    </submittedName>
</protein>
<keyword evidence="2" id="KW-1185">Reference proteome</keyword>
<sequence>MNGAFLDTLRKSCSPRKKGQPDPLVYLNLGSGSSYKFTETYYKRIHLLHQAVLGIAQQLFYGDDTEQITEEFAAGFEGFPRVFFISAQLGECQSCNGKQWRGTPKLSTYKYGQAKLVVCEME</sequence>
<dbReference type="Gene3D" id="1.10.420.10">
    <property type="entry name" value="Peroxidase, domain 2"/>
    <property type="match status" value="1"/>
</dbReference>
<dbReference type="Proteomes" id="UP000447434">
    <property type="component" value="Chromosome 24"/>
</dbReference>
<organism evidence="1 2">
    <name type="scientific">Lupinus albus</name>
    <name type="common">White lupine</name>
    <name type="synonym">Lupinus termis</name>
    <dbReference type="NCBI Taxonomy" id="3870"/>
    <lineage>
        <taxon>Eukaryota</taxon>
        <taxon>Viridiplantae</taxon>
        <taxon>Streptophyta</taxon>
        <taxon>Embryophyta</taxon>
        <taxon>Tracheophyta</taxon>
        <taxon>Spermatophyta</taxon>
        <taxon>Magnoliopsida</taxon>
        <taxon>eudicotyledons</taxon>
        <taxon>Gunneridae</taxon>
        <taxon>Pentapetalae</taxon>
        <taxon>rosids</taxon>
        <taxon>fabids</taxon>
        <taxon>Fabales</taxon>
        <taxon>Fabaceae</taxon>
        <taxon>Papilionoideae</taxon>
        <taxon>50 kb inversion clade</taxon>
        <taxon>genistoids sensu lato</taxon>
        <taxon>core genistoids</taxon>
        <taxon>Genisteae</taxon>
        <taxon>Lupinus</taxon>
    </lineage>
</organism>
<dbReference type="AlphaFoldDB" id="A0A6A4NEQ1"/>
<accession>A0A6A4NEQ1</accession>
<comment type="caution">
    <text evidence="1">The sequence shown here is derived from an EMBL/GenBank/DDBJ whole genome shotgun (WGS) entry which is preliminary data.</text>
</comment>
<reference evidence="2" key="1">
    <citation type="journal article" date="2020" name="Nat. Commun.">
        <title>Genome sequence of the cluster root forming white lupin.</title>
        <authorList>
            <person name="Hufnagel B."/>
            <person name="Marques A."/>
            <person name="Soriano A."/>
            <person name="Marques L."/>
            <person name="Divol F."/>
            <person name="Doumas P."/>
            <person name="Sallet E."/>
            <person name="Mancinotti D."/>
            <person name="Carrere S."/>
            <person name="Marande W."/>
            <person name="Arribat S."/>
            <person name="Keller J."/>
            <person name="Huneau C."/>
            <person name="Blein T."/>
            <person name="Aime D."/>
            <person name="Laguerre M."/>
            <person name="Taylor J."/>
            <person name="Schubert V."/>
            <person name="Nelson M."/>
            <person name="Geu-Flores F."/>
            <person name="Crespi M."/>
            <person name="Gallardo-Guerrero K."/>
            <person name="Delaux P.-M."/>
            <person name="Salse J."/>
            <person name="Berges H."/>
            <person name="Guyot R."/>
            <person name="Gouzy J."/>
            <person name="Peret B."/>
        </authorList>
    </citation>
    <scope>NUCLEOTIDE SEQUENCE [LARGE SCALE GENOMIC DNA]</scope>
    <source>
        <strain evidence="2">cv. Amiga</strain>
    </source>
</reference>